<keyword evidence="11" id="KW-1185">Reference proteome</keyword>
<protein>
    <submittedName>
        <fullName evidence="10">ABC transporter permease</fullName>
    </submittedName>
</protein>
<keyword evidence="3" id="KW-1003">Cell membrane</keyword>
<evidence type="ECO:0000256" key="1">
    <source>
        <dbReference type="ARBA" id="ARBA00004651"/>
    </source>
</evidence>
<comment type="caution">
    <text evidence="10">The sequence shown here is derived from an EMBL/GenBank/DDBJ whole genome shotgun (WGS) entry which is preliminary data.</text>
</comment>
<reference evidence="10" key="2">
    <citation type="journal article" date="2021" name="Syst. Appl. Microbiol.">
        <title>Roseomonas hellenica sp. nov., isolated from roots of wild-growing Alkanna tinctoria.</title>
        <authorList>
            <person name="Rat A."/>
            <person name="Naranjo H.D."/>
            <person name="Lebbe L."/>
            <person name="Cnockaert M."/>
            <person name="Krigas N."/>
            <person name="Grigoriadou K."/>
            <person name="Maloupa E."/>
            <person name="Willems A."/>
        </authorList>
    </citation>
    <scope>NUCLEOTIDE SEQUENCE</scope>
    <source>
        <strain evidence="10">LMG 31228</strain>
    </source>
</reference>
<evidence type="ECO:0000313" key="11">
    <source>
        <dbReference type="Proteomes" id="UP001138709"/>
    </source>
</evidence>
<feature type="transmembrane region" description="Helical" evidence="7">
    <location>
        <begin position="302"/>
        <end position="324"/>
    </location>
</feature>
<feature type="domain" description="ABC3 transporter permease C-terminal" evidence="8">
    <location>
        <begin position="261"/>
        <end position="370"/>
    </location>
</feature>
<feature type="domain" description="MacB-like periplasmic core" evidence="9">
    <location>
        <begin position="16"/>
        <end position="231"/>
    </location>
</feature>
<feature type="transmembrane region" description="Helical" evidence="7">
    <location>
        <begin position="12"/>
        <end position="36"/>
    </location>
</feature>
<comment type="subcellular location">
    <subcellularLocation>
        <location evidence="1">Cell membrane</location>
        <topology evidence="1">Multi-pass membrane protein</topology>
    </subcellularLocation>
</comment>
<feature type="transmembrane region" description="Helical" evidence="7">
    <location>
        <begin position="344"/>
        <end position="366"/>
    </location>
</feature>
<dbReference type="PANTHER" id="PTHR43738">
    <property type="entry name" value="ABC TRANSPORTER, MEMBRANE PROTEIN"/>
    <property type="match status" value="1"/>
</dbReference>
<keyword evidence="6 7" id="KW-0472">Membrane</keyword>
<dbReference type="Pfam" id="PF02687">
    <property type="entry name" value="FtsX"/>
    <property type="match status" value="1"/>
</dbReference>
<dbReference type="InterPro" id="IPR025857">
    <property type="entry name" value="MacB_PCD"/>
</dbReference>
<evidence type="ECO:0000256" key="6">
    <source>
        <dbReference type="ARBA" id="ARBA00023136"/>
    </source>
</evidence>
<evidence type="ECO:0000313" key="10">
    <source>
        <dbReference type="EMBL" id="MBR0679486.1"/>
    </source>
</evidence>
<dbReference type="InterPro" id="IPR003838">
    <property type="entry name" value="ABC3_permease_C"/>
</dbReference>
<proteinExistence type="predicted"/>
<evidence type="ECO:0000256" key="3">
    <source>
        <dbReference type="ARBA" id="ARBA00022475"/>
    </source>
</evidence>
<dbReference type="Pfam" id="PF12704">
    <property type="entry name" value="MacB_PCD"/>
    <property type="match status" value="1"/>
</dbReference>
<dbReference type="GO" id="GO:0005886">
    <property type="term" value="C:plasma membrane"/>
    <property type="evidence" value="ECO:0007669"/>
    <property type="project" value="UniProtKB-SubCell"/>
</dbReference>
<evidence type="ECO:0000256" key="5">
    <source>
        <dbReference type="ARBA" id="ARBA00022989"/>
    </source>
</evidence>
<keyword evidence="2" id="KW-0813">Transport</keyword>
<dbReference type="EMBL" id="JAAEDL010000002">
    <property type="protein sequence ID" value="MBR0679486.1"/>
    <property type="molecule type" value="Genomic_DNA"/>
</dbReference>
<keyword evidence="4 7" id="KW-0812">Transmembrane</keyword>
<evidence type="ECO:0000259" key="8">
    <source>
        <dbReference type="Pfam" id="PF02687"/>
    </source>
</evidence>
<keyword evidence="5 7" id="KW-1133">Transmembrane helix</keyword>
<name>A0A9X9X700_9PROT</name>
<dbReference type="RefSeq" id="WP_211844839.1">
    <property type="nucleotide sequence ID" value="NZ_JAAEDL010000002.1"/>
</dbReference>
<organism evidence="10 11">
    <name type="scientific">Neoroseomonas eburnea</name>
    <dbReference type="NCBI Taxonomy" id="1346889"/>
    <lineage>
        <taxon>Bacteria</taxon>
        <taxon>Pseudomonadati</taxon>
        <taxon>Pseudomonadota</taxon>
        <taxon>Alphaproteobacteria</taxon>
        <taxon>Acetobacterales</taxon>
        <taxon>Acetobacteraceae</taxon>
        <taxon>Neoroseomonas</taxon>
    </lineage>
</organism>
<evidence type="ECO:0000256" key="7">
    <source>
        <dbReference type="SAM" id="Phobius"/>
    </source>
</evidence>
<feature type="transmembrane region" description="Helical" evidence="7">
    <location>
        <begin position="259"/>
        <end position="281"/>
    </location>
</feature>
<dbReference type="Proteomes" id="UP001138709">
    <property type="component" value="Unassembled WGS sequence"/>
</dbReference>
<dbReference type="AlphaFoldDB" id="A0A9X9X700"/>
<evidence type="ECO:0000256" key="2">
    <source>
        <dbReference type="ARBA" id="ARBA00022448"/>
    </source>
</evidence>
<reference evidence="10" key="1">
    <citation type="submission" date="2020-01" db="EMBL/GenBank/DDBJ databases">
        <authorList>
            <person name="Rat A."/>
        </authorList>
    </citation>
    <scope>NUCLEOTIDE SEQUENCE</scope>
    <source>
        <strain evidence="10">LMG 31228</strain>
    </source>
</reference>
<sequence length="376" mass="39992">MNLAWRDIRHNLGRFLLTCLGVGLLLGIVLSMIGIYRGLVDDALVLVRAPQAQIWVVEAERRGPFAEASRLPQDTRDMIARLEGVAAAGAVTYQSVEATLGERKLRLNVVGHELGRPGEPAALVAGRPITRGHYELVADRRARIALGTTIRLGRNVFTVVGLTEGQVDSGGNPVVHMTLADAQRLQFELEGDAARAQAARGTGRTPPTVNAVVARLAPGASAEAVAATIRRWKHLSALTQAEQEAMLLESVVEKARRQIGLFTATLLLVSTVIIALIVYTLTLDKTREIATLKLIGAPDRTIVGLILQQALAIGAIGFFAGAALLVNLVDIFPRRVVLLPQDALALGGATLVVCFIASALGVRLALRIDPARALGG</sequence>
<dbReference type="InterPro" id="IPR051125">
    <property type="entry name" value="ABC-4/HrtB_transporter"/>
</dbReference>
<dbReference type="PANTHER" id="PTHR43738:SF1">
    <property type="entry name" value="HEMIN TRANSPORT SYSTEM PERMEASE PROTEIN HRTB-RELATED"/>
    <property type="match status" value="1"/>
</dbReference>
<gene>
    <name evidence="10" type="ORF">GXW74_03235</name>
</gene>
<evidence type="ECO:0000259" key="9">
    <source>
        <dbReference type="Pfam" id="PF12704"/>
    </source>
</evidence>
<evidence type="ECO:0000256" key="4">
    <source>
        <dbReference type="ARBA" id="ARBA00022692"/>
    </source>
</evidence>
<accession>A0A9X9X700</accession>